<feature type="region of interest" description="Disordered" evidence="1">
    <location>
        <begin position="1"/>
        <end position="301"/>
    </location>
</feature>
<dbReference type="AlphaFoldDB" id="A0A9Q1AUU2"/>
<feature type="compositionally biased region" description="Basic and acidic residues" evidence="1">
    <location>
        <begin position="277"/>
        <end position="286"/>
    </location>
</feature>
<feature type="compositionally biased region" description="Polar residues" evidence="1">
    <location>
        <begin position="287"/>
        <end position="301"/>
    </location>
</feature>
<comment type="caution">
    <text evidence="2">The sequence shown here is derived from an EMBL/GenBank/DDBJ whole genome shotgun (WGS) entry which is preliminary data.</text>
</comment>
<feature type="compositionally biased region" description="Polar residues" evidence="1">
    <location>
        <begin position="108"/>
        <end position="120"/>
    </location>
</feature>
<sequence>MEVQQPRTESSPISIASRSSQASRAATADPPNKKKKKKVPGSAHSQSACSAAPLAPVRQLPPGTAMGILTHPEAAHSDCDADSVAAQHAPASSVSSRSESGAAMSPSRQPITETRQHSPGGSQGFRGSYDGARGLTSQAVAVDRTARPPPLRVETVFHTPSVAEHRKQACLPRRDEADDSAPRSPTRRRHHARKRAYSDSDSGSTSSTTDTDSTRATRRGKERRRRRSPATKRRKHRRHRATSSSSSDESRDRRHRRRYSSSTTCSPTRKHHRRSKHSDDSRHDAHQSTSHVTCSRTSSDA</sequence>
<dbReference type="EMBL" id="JAPFRF010000012">
    <property type="protein sequence ID" value="KAJ7313410.1"/>
    <property type="molecule type" value="Genomic_DNA"/>
</dbReference>
<feature type="compositionally biased region" description="Low complexity" evidence="1">
    <location>
        <begin position="10"/>
        <end position="28"/>
    </location>
</feature>
<reference evidence="2" key="1">
    <citation type="journal article" date="2023" name="DNA Res.">
        <title>Chromosome-level genome assembly of Phrynocephalus forsythii using third-generation DNA sequencing and Hi-C analysis.</title>
        <authorList>
            <person name="Qi Y."/>
            <person name="Zhao W."/>
            <person name="Zhao Y."/>
            <person name="Niu C."/>
            <person name="Cao S."/>
            <person name="Zhang Y."/>
        </authorList>
    </citation>
    <scope>NUCLEOTIDE SEQUENCE</scope>
    <source>
        <tissue evidence="2">Muscle</tissue>
    </source>
</reference>
<accession>A0A9Q1AUU2</accession>
<evidence type="ECO:0000313" key="3">
    <source>
        <dbReference type="Proteomes" id="UP001142489"/>
    </source>
</evidence>
<gene>
    <name evidence="2" type="ORF">JRQ81_004752</name>
</gene>
<feature type="compositionally biased region" description="Basic and acidic residues" evidence="1">
    <location>
        <begin position="163"/>
        <end position="176"/>
    </location>
</feature>
<feature type="compositionally biased region" description="Basic residues" evidence="1">
    <location>
        <begin position="216"/>
        <end position="241"/>
    </location>
</feature>
<feature type="compositionally biased region" description="Low complexity" evidence="1">
    <location>
        <begin position="199"/>
        <end position="211"/>
    </location>
</feature>
<dbReference type="Proteomes" id="UP001142489">
    <property type="component" value="Unassembled WGS sequence"/>
</dbReference>
<evidence type="ECO:0000313" key="2">
    <source>
        <dbReference type="EMBL" id="KAJ7313410.1"/>
    </source>
</evidence>
<organism evidence="2 3">
    <name type="scientific">Phrynocephalus forsythii</name>
    <dbReference type="NCBI Taxonomy" id="171643"/>
    <lineage>
        <taxon>Eukaryota</taxon>
        <taxon>Metazoa</taxon>
        <taxon>Chordata</taxon>
        <taxon>Craniata</taxon>
        <taxon>Vertebrata</taxon>
        <taxon>Euteleostomi</taxon>
        <taxon>Lepidosauria</taxon>
        <taxon>Squamata</taxon>
        <taxon>Bifurcata</taxon>
        <taxon>Unidentata</taxon>
        <taxon>Episquamata</taxon>
        <taxon>Toxicofera</taxon>
        <taxon>Iguania</taxon>
        <taxon>Acrodonta</taxon>
        <taxon>Agamidae</taxon>
        <taxon>Agaminae</taxon>
        <taxon>Phrynocephalus</taxon>
    </lineage>
</organism>
<keyword evidence="3" id="KW-1185">Reference proteome</keyword>
<evidence type="ECO:0000256" key="1">
    <source>
        <dbReference type="SAM" id="MobiDB-lite"/>
    </source>
</evidence>
<proteinExistence type="predicted"/>
<protein>
    <submittedName>
        <fullName evidence="2">Uncharacterized protein</fullName>
    </submittedName>
</protein>
<name>A0A9Q1AUU2_9SAUR</name>
<feature type="compositionally biased region" description="Low complexity" evidence="1">
    <location>
        <begin position="89"/>
        <end position="107"/>
    </location>
</feature>
<feature type="compositionally biased region" description="Basic residues" evidence="1">
    <location>
        <begin position="185"/>
        <end position="195"/>
    </location>
</feature>